<dbReference type="AlphaFoldDB" id="A0A937JQB9"/>
<dbReference type="InterPro" id="IPR036259">
    <property type="entry name" value="MFS_trans_sf"/>
</dbReference>
<feature type="transmembrane region" description="Helical" evidence="7">
    <location>
        <begin position="330"/>
        <end position="355"/>
    </location>
</feature>
<feature type="region of interest" description="Disordered" evidence="6">
    <location>
        <begin position="1"/>
        <end position="22"/>
    </location>
</feature>
<evidence type="ECO:0000256" key="7">
    <source>
        <dbReference type="SAM" id="Phobius"/>
    </source>
</evidence>
<sequence length="427" mass="43269">MTETAGGADGGTSTLSPRSGPDRMVPGLWNPNFRLYFTARTVATLGDAMLPVAQVAGMIQMGFGPGDIGLAVGSFMAFFGGLVIFGGVFADRFNARALMIGADLVRVATQSAVAVMYATGQVTLWQLCLVGAVNGTAAAMFQPGVASTVPRVAADVQQGNGVLRTAEALMTLGGPAVAGLMVGLSSPAGVFCVHAATYAVSALCLGTLRLAPPADAEPGKAAAGRTSFRADLAEGWREFTARTWLWSVIALWMLLTLVVLGPLTPVAGASLVSEHGAGAYGLVNSALGAGGVLGGLVALRLRPRKPLRAGALALVGYALFPVAVGTHLPLWAVCGCVLVAGTGWAFWGVMWATSVQTQIPPDILNRIHSYEVAGSMAMFPVGQALAGPGASLLGSDALLLGSGCVALLVCAALLAVPAVRGLARAAD</sequence>
<feature type="transmembrane region" description="Helical" evidence="7">
    <location>
        <begin position="244"/>
        <end position="265"/>
    </location>
</feature>
<dbReference type="Gene3D" id="1.20.1250.20">
    <property type="entry name" value="MFS general substrate transporter like domains"/>
    <property type="match status" value="1"/>
</dbReference>
<feature type="transmembrane region" description="Helical" evidence="7">
    <location>
        <begin position="398"/>
        <end position="419"/>
    </location>
</feature>
<organism evidence="8 9">
    <name type="scientific">Streptomyces actinomycinicus</name>
    <dbReference type="NCBI Taxonomy" id="1695166"/>
    <lineage>
        <taxon>Bacteria</taxon>
        <taxon>Bacillati</taxon>
        <taxon>Actinomycetota</taxon>
        <taxon>Actinomycetes</taxon>
        <taxon>Kitasatosporales</taxon>
        <taxon>Streptomycetaceae</taxon>
        <taxon>Streptomyces</taxon>
    </lineage>
</organism>
<keyword evidence="9" id="KW-1185">Reference proteome</keyword>
<comment type="caution">
    <text evidence="8">The sequence shown here is derived from an EMBL/GenBank/DDBJ whole genome shotgun (WGS) entry which is preliminary data.</text>
</comment>
<evidence type="ECO:0000313" key="8">
    <source>
        <dbReference type="EMBL" id="MBL1086545.1"/>
    </source>
</evidence>
<proteinExistence type="predicted"/>
<evidence type="ECO:0000256" key="1">
    <source>
        <dbReference type="ARBA" id="ARBA00004651"/>
    </source>
</evidence>
<gene>
    <name evidence="8" type="ORF">JK359_32085</name>
</gene>
<dbReference type="RefSeq" id="WP_201843099.1">
    <property type="nucleotide sequence ID" value="NZ_JAERRK010000023.1"/>
</dbReference>
<keyword evidence="3 7" id="KW-0812">Transmembrane</keyword>
<keyword evidence="2" id="KW-1003">Cell membrane</keyword>
<feature type="transmembrane region" description="Helical" evidence="7">
    <location>
        <begin position="367"/>
        <end position="386"/>
    </location>
</feature>
<dbReference type="EMBL" id="JAERRK010000023">
    <property type="protein sequence ID" value="MBL1086545.1"/>
    <property type="molecule type" value="Genomic_DNA"/>
</dbReference>
<feature type="transmembrane region" description="Helical" evidence="7">
    <location>
        <begin position="68"/>
        <end position="90"/>
    </location>
</feature>
<dbReference type="Proteomes" id="UP000661858">
    <property type="component" value="Unassembled WGS sequence"/>
</dbReference>
<accession>A0A937JQB9</accession>
<feature type="transmembrane region" description="Helical" evidence="7">
    <location>
        <begin position="306"/>
        <end position="324"/>
    </location>
</feature>
<dbReference type="GO" id="GO:0005886">
    <property type="term" value="C:plasma membrane"/>
    <property type="evidence" value="ECO:0007669"/>
    <property type="project" value="UniProtKB-SubCell"/>
</dbReference>
<comment type="subcellular location">
    <subcellularLocation>
        <location evidence="1">Cell membrane</location>
        <topology evidence="1">Multi-pass membrane protein</topology>
    </subcellularLocation>
</comment>
<dbReference type="SUPFAM" id="SSF103473">
    <property type="entry name" value="MFS general substrate transporter"/>
    <property type="match status" value="1"/>
</dbReference>
<dbReference type="Pfam" id="PF07690">
    <property type="entry name" value="MFS_1"/>
    <property type="match status" value="1"/>
</dbReference>
<dbReference type="InterPro" id="IPR011701">
    <property type="entry name" value="MFS"/>
</dbReference>
<reference evidence="8" key="1">
    <citation type="submission" date="2021-01" db="EMBL/GenBank/DDBJ databases">
        <title>WGS of actinomycetes isolated from Thailand.</title>
        <authorList>
            <person name="Thawai C."/>
        </authorList>
    </citation>
    <scope>NUCLEOTIDE SEQUENCE</scope>
    <source>
        <strain evidence="8">RCU-197</strain>
    </source>
</reference>
<feature type="transmembrane region" description="Helical" evidence="7">
    <location>
        <begin position="277"/>
        <end position="299"/>
    </location>
</feature>
<keyword evidence="4 7" id="KW-1133">Transmembrane helix</keyword>
<evidence type="ECO:0000256" key="6">
    <source>
        <dbReference type="SAM" id="MobiDB-lite"/>
    </source>
</evidence>
<dbReference type="GO" id="GO:0022857">
    <property type="term" value="F:transmembrane transporter activity"/>
    <property type="evidence" value="ECO:0007669"/>
    <property type="project" value="InterPro"/>
</dbReference>
<evidence type="ECO:0000256" key="5">
    <source>
        <dbReference type="ARBA" id="ARBA00023136"/>
    </source>
</evidence>
<protein>
    <submittedName>
        <fullName evidence="8">MFS transporter</fullName>
    </submittedName>
</protein>
<dbReference type="PANTHER" id="PTHR23513:SF11">
    <property type="entry name" value="STAPHYLOFERRIN A TRANSPORTER"/>
    <property type="match status" value="1"/>
</dbReference>
<evidence type="ECO:0000313" key="9">
    <source>
        <dbReference type="Proteomes" id="UP000661858"/>
    </source>
</evidence>
<evidence type="ECO:0000256" key="3">
    <source>
        <dbReference type="ARBA" id="ARBA00022692"/>
    </source>
</evidence>
<name>A0A937JQB9_9ACTN</name>
<evidence type="ECO:0000256" key="4">
    <source>
        <dbReference type="ARBA" id="ARBA00022989"/>
    </source>
</evidence>
<dbReference type="PANTHER" id="PTHR23513">
    <property type="entry name" value="INTEGRAL MEMBRANE EFFLUX PROTEIN-RELATED"/>
    <property type="match status" value="1"/>
</dbReference>
<keyword evidence="5 7" id="KW-0472">Membrane</keyword>
<evidence type="ECO:0000256" key="2">
    <source>
        <dbReference type="ARBA" id="ARBA00022475"/>
    </source>
</evidence>
<dbReference type="CDD" id="cd06173">
    <property type="entry name" value="MFS_MefA_like"/>
    <property type="match status" value="1"/>
</dbReference>